<comment type="caution">
    <text evidence="2">The sequence shown here is derived from an EMBL/GenBank/DDBJ whole genome shotgun (WGS) entry which is preliminary data.</text>
</comment>
<proteinExistence type="predicted"/>
<dbReference type="Proteomes" id="UP001152320">
    <property type="component" value="Chromosome 1"/>
</dbReference>
<accession>A0A9Q1HK70</accession>
<name>A0A9Q1HK70_HOLLE</name>
<dbReference type="OrthoDB" id="10068277at2759"/>
<protein>
    <submittedName>
        <fullName evidence="2">Uncharacterized protein</fullName>
    </submittedName>
</protein>
<organism evidence="2 3">
    <name type="scientific">Holothuria leucospilota</name>
    <name type="common">Black long sea cucumber</name>
    <name type="synonym">Mertensiothuria leucospilota</name>
    <dbReference type="NCBI Taxonomy" id="206669"/>
    <lineage>
        <taxon>Eukaryota</taxon>
        <taxon>Metazoa</taxon>
        <taxon>Echinodermata</taxon>
        <taxon>Eleutherozoa</taxon>
        <taxon>Echinozoa</taxon>
        <taxon>Holothuroidea</taxon>
        <taxon>Aspidochirotacea</taxon>
        <taxon>Aspidochirotida</taxon>
        <taxon>Holothuriidae</taxon>
        <taxon>Holothuria</taxon>
    </lineage>
</organism>
<evidence type="ECO:0000313" key="3">
    <source>
        <dbReference type="Proteomes" id="UP001152320"/>
    </source>
</evidence>
<feature type="compositionally biased region" description="Polar residues" evidence="1">
    <location>
        <begin position="1"/>
        <end position="20"/>
    </location>
</feature>
<gene>
    <name evidence="2" type="ORF">HOLleu_01314</name>
</gene>
<dbReference type="EMBL" id="JAIZAY010000001">
    <property type="protein sequence ID" value="KAJ8048840.1"/>
    <property type="molecule type" value="Genomic_DNA"/>
</dbReference>
<sequence length="122" mass="13924">MKIVSESPSETKPEAQNVSGSPKKDIENDVLESIPKAFKGKARGVARFFFVRGQNRPIVPSLDQDPLPFWNFFFAASKALDAKWGYILLLFYTRSICAENVLIPCNHILKIVQIFALKYRKY</sequence>
<reference evidence="2" key="1">
    <citation type="submission" date="2021-10" db="EMBL/GenBank/DDBJ databases">
        <title>Tropical sea cucumber genome reveals ecological adaptation and Cuvierian tubules defense mechanism.</title>
        <authorList>
            <person name="Chen T."/>
        </authorList>
    </citation>
    <scope>NUCLEOTIDE SEQUENCE</scope>
    <source>
        <strain evidence="2">Nanhai2018</strain>
        <tissue evidence="2">Muscle</tissue>
    </source>
</reference>
<dbReference type="AlphaFoldDB" id="A0A9Q1HK70"/>
<keyword evidence="3" id="KW-1185">Reference proteome</keyword>
<feature type="region of interest" description="Disordered" evidence="1">
    <location>
        <begin position="1"/>
        <end position="24"/>
    </location>
</feature>
<evidence type="ECO:0000256" key="1">
    <source>
        <dbReference type="SAM" id="MobiDB-lite"/>
    </source>
</evidence>
<evidence type="ECO:0000313" key="2">
    <source>
        <dbReference type="EMBL" id="KAJ8048840.1"/>
    </source>
</evidence>